<comment type="caution">
    <text evidence="2">The sequence shown here is derived from an EMBL/GenBank/DDBJ whole genome shotgun (WGS) entry which is preliminary data.</text>
</comment>
<accession>A0A932A5T0</accession>
<gene>
    <name evidence="2" type="ORF">HYX28_00355</name>
</gene>
<proteinExistence type="predicted"/>
<feature type="transmembrane region" description="Helical" evidence="1">
    <location>
        <begin position="12"/>
        <end position="33"/>
    </location>
</feature>
<keyword evidence="1" id="KW-0472">Membrane</keyword>
<keyword evidence="1" id="KW-1133">Transmembrane helix</keyword>
<evidence type="ECO:0000313" key="3">
    <source>
        <dbReference type="Proteomes" id="UP000779809"/>
    </source>
</evidence>
<keyword evidence="1" id="KW-0812">Transmembrane</keyword>
<name>A0A932A5T0_9BACT</name>
<dbReference type="Gene3D" id="3.30.70.60">
    <property type="match status" value="1"/>
</dbReference>
<evidence type="ECO:0000256" key="1">
    <source>
        <dbReference type="SAM" id="Phobius"/>
    </source>
</evidence>
<organism evidence="2 3">
    <name type="scientific">Candidatus Korobacter versatilis</name>
    <dbReference type="NCBI Taxonomy" id="658062"/>
    <lineage>
        <taxon>Bacteria</taxon>
        <taxon>Pseudomonadati</taxon>
        <taxon>Acidobacteriota</taxon>
        <taxon>Terriglobia</taxon>
        <taxon>Terriglobales</taxon>
        <taxon>Candidatus Korobacteraceae</taxon>
        <taxon>Candidatus Korobacter</taxon>
    </lineage>
</organism>
<sequence>MRDLDAVRKRFVVLAIVLALIAIAAAAFLLTPYGRSRAHLQGEYSRLFAEKNRKQAESGSLANIDEKLVTAGQQIDTFYRERLPEQYSAVSTELAKRASESGVKLGQVKYDVDKDVPAPGLRSIHISATVNGNYVNIAKFINALERDKMLFVPASVDLAEGQGGVTLQLRLDTYLREGASGEAGI</sequence>
<dbReference type="InterPro" id="IPR014717">
    <property type="entry name" value="Transl_elong_EF1B/ribsomal_bS6"/>
</dbReference>
<dbReference type="AlphaFoldDB" id="A0A932A5T0"/>
<evidence type="ECO:0000313" key="2">
    <source>
        <dbReference type="EMBL" id="MBI2677213.1"/>
    </source>
</evidence>
<dbReference type="Proteomes" id="UP000779809">
    <property type="component" value="Unassembled WGS sequence"/>
</dbReference>
<dbReference type="EMBL" id="JACPNR010000002">
    <property type="protein sequence ID" value="MBI2677213.1"/>
    <property type="molecule type" value="Genomic_DNA"/>
</dbReference>
<protein>
    <submittedName>
        <fullName evidence="2">Uncharacterized protein</fullName>
    </submittedName>
</protein>
<reference evidence="2" key="1">
    <citation type="submission" date="2020-07" db="EMBL/GenBank/DDBJ databases">
        <title>Huge and variable diversity of episymbiotic CPR bacteria and DPANN archaea in groundwater ecosystems.</title>
        <authorList>
            <person name="He C.Y."/>
            <person name="Keren R."/>
            <person name="Whittaker M."/>
            <person name="Farag I.F."/>
            <person name="Doudna J."/>
            <person name="Cate J.H.D."/>
            <person name="Banfield J.F."/>
        </authorList>
    </citation>
    <scope>NUCLEOTIDE SEQUENCE</scope>
    <source>
        <strain evidence="2">NC_groundwater_580_Pr5_B-0.1um_64_19</strain>
    </source>
</reference>